<keyword evidence="4" id="KW-0255">Endonuclease</keyword>
<dbReference type="AlphaFoldDB" id="A0A9Q9AV02"/>
<evidence type="ECO:0000256" key="2">
    <source>
        <dbReference type="ARBA" id="ARBA00012549"/>
    </source>
</evidence>
<dbReference type="SUPFAM" id="SSF53933">
    <property type="entry name" value="Microbial ribonucleases"/>
    <property type="match status" value="1"/>
</dbReference>
<evidence type="ECO:0000256" key="4">
    <source>
        <dbReference type="ARBA" id="ARBA00022759"/>
    </source>
</evidence>
<dbReference type="EMBL" id="CP099421">
    <property type="protein sequence ID" value="USW52618.1"/>
    <property type="molecule type" value="Genomic_DNA"/>
</dbReference>
<evidence type="ECO:0000256" key="3">
    <source>
        <dbReference type="ARBA" id="ARBA00022722"/>
    </source>
</evidence>
<dbReference type="EC" id="4.6.1.24" evidence="2"/>
<keyword evidence="6" id="KW-1015">Disulfide bond</keyword>
<dbReference type="Pfam" id="PF00545">
    <property type="entry name" value="Ribonuclease"/>
    <property type="match status" value="1"/>
</dbReference>
<dbReference type="GO" id="GO:0016787">
    <property type="term" value="F:hydrolase activity"/>
    <property type="evidence" value="ECO:0007669"/>
    <property type="project" value="UniProtKB-KW"/>
</dbReference>
<evidence type="ECO:0000313" key="11">
    <source>
        <dbReference type="Proteomes" id="UP001056384"/>
    </source>
</evidence>
<dbReference type="InterPro" id="IPR016191">
    <property type="entry name" value="Ribonuclease/ribotoxin"/>
</dbReference>
<accession>A0A9Q9AV02</accession>
<organism evidence="10 11">
    <name type="scientific">Septoria linicola</name>
    <dbReference type="NCBI Taxonomy" id="215465"/>
    <lineage>
        <taxon>Eukaryota</taxon>
        <taxon>Fungi</taxon>
        <taxon>Dikarya</taxon>
        <taxon>Ascomycota</taxon>
        <taxon>Pezizomycotina</taxon>
        <taxon>Dothideomycetes</taxon>
        <taxon>Dothideomycetidae</taxon>
        <taxon>Mycosphaerellales</taxon>
        <taxon>Mycosphaerellaceae</taxon>
        <taxon>Septoria</taxon>
    </lineage>
</organism>
<keyword evidence="11" id="KW-1185">Reference proteome</keyword>
<dbReference type="CDD" id="cd00606">
    <property type="entry name" value="fungal_RNase"/>
    <property type="match status" value="1"/>
</dbReference>
<dbReference type="GO" id="GO:0046589">
    <property type="term" value="F:ribonuclease T1 activity"/>
    <property type="evidence" value="ECO:0007669"/>
    <property type="project" value="UniProtKB-EC"/>
</dbReference>
<proteinExistence type="inferred from homology"/>
<keyword evidence="3" id="KW-0540">Nuclease</keyword>
<dbReference type="PANTHER" id="PTHR42104">
    <property type="entry name" value="EXTRACELLULAR GUANYL-SPECIFIC RIBONUCLEASE RNTA (AFU_ORTHOLOGUE AFUA_4G03230)"/>
    <property type="match status" value="1"/>
</dbReference>
<evidence type="ECO:0000256" key="8">
    <source>
        <dbReference type="ARBA" id="ARBA00034015"/>
    </source>
</evidence>
<dbReference type="OrthoDB" id="5425539at2759"/>
<dbReference type="Proteomes" id="UP001056384">
    <property type="component" value="Chromosome 4"/>
</dbReference>
<keyword evidence="7" id="KW-0456">Lyase</keyword>
<dbReference type="InterPro" id="IPR000026">
    <property type="entry name" value="N1-like"/>
</dbReference>
<comment type="catalytic activity">
    <reaction evidence="8">
        <text>[RNA] containing guanosine + H2O = an [RNA fragment]-3'-guanosine-3'-phosphate + a 5'-hydroxy-ribonucleotide-3'-[RNA fragment].</text>
        <dbReference type="EC" id="4.6.1.24"/>
    </reaction>
</comment>
<feature type="chain" id="PRO_5040207783" description="ribonuclease T1" evidence="9">
    <location>
        <begin position="19"/>
        <end position="175"/>
    </location>
</feature>
<evidence type="ECO:0000256" key="9">
    <source>
        <dbReference type="SAM" id="SignalP"/>
    </source>
</evidence>
<evidence type="ECO:0000313" key="10">
    <source>
        <dbReference type="EMBL" id="USW52618.1"/>
    </source>
</evidence>
<protein>
    <recommendedName>
        <fullName evidence="2">ribonuclease T1</fullName>
        <ecNumber evidence="2">4.6.1.24</ecNumber>
    </recommendedName>
</protein>
<name>A0A9Q9AV02_9PEZI</name>
<evidence type="ECO:0000256" key="5">
    <source>
        <dbReference type="ARBA" id="ARBA00022801"/>
    </source>
</evidence>
<dbReference type="Gene3D" id="3.10.450.30">
    <property type="entry name" value="Microbial ribonucleases"/>
    <property type="match status" value="1"/>
</dbReference>
<feature type="signal peptide" evidence="9">
    <location>
        <begin position="1"/>
        <end position="18"/>
    </location>
</feature>
<keyword evidence="5" id="KW-0378">Hydrolase</keyword>
<evidence type="ECO:0000256" key="6">
    <source>
        <dbReference type="ARBA" id="ARBA00023157"/>
    </source>
</evidence>
<keyword evidence="9" id="KW-0732">Signal</keyword>
<gene>
    <name evidence="10" type="ORF">Slin15195_G059370</name>
</gene>
<dbReference type="GO" id="GO:0003723">
    <property type="term" value="F:RNA binding"/>
    <property type="evidence" value="ECO:0007669"/>
    <property type="project" value="InterPro"/>
</dbReference>
<sequence length="175" mass="18851">MQFSFITTALLFAVSTISAPTAAPAELVERQSATRCGSYSYSQSRVQAAFNQGVRYYNNGQQVGSGNYPHTYNNYEGFDFPVGGPYQEFPILQSGSVYTGGSPGADRVVFNTGGQYAGAITHTGASGNAFVGCSGNSSPFSLPLRRRCGTMYFIDLMLDVIDLMLDVWTLLENGE</sequence>
<dbReference type="PANTHER" id="PTHR42104:SF1">
    <property type="entry name" value="EXTRACELLULAR GUANYL-SPECIFIC RIBONUCLEASE RNTA (AFU_ORTHOLOGUE AFUA_4G03230)"/>
    <property type="match status" value="1"/>
</dbReference>
<evidence type="ECO:0000256" key="1">
    <source>
        <dbReference type="ARBA" id="ARBA00009006"/>
    </source>
</evidence>
<reference evidence="10" key="1">
    <citation type="submission" date="2022-06" db="EMBL/GenBank/DDBJ databases">
        <title>Complete genome sequences of two strains of the flax pathogen Septoria linicola.</title>
        <authorList>
            <person name="Lapalu N."/>
            <person name="Simon A."/>
            <person name="Demenou B."/>
            <person name="Paumier D."/>
            <person name="Guillot M.-P."/>
            <person name="Gout L."/>
            <person name="Valade R."/>
        </authorList>
    </citation>
    <scope>NUCLEOTIDE SEQUENCE</scope>
    <source>
        <strain evidence="10">SE15195</strain>
    </source>
</reference>
<evidence type="ECO:0000256" key="7">
    <source>
        <dbReference type="ARBA" id="ARBA00023239"/>
    </source>
</evidence>
<comment type="similarity">
    <text evidence="1">Belongs to the ribonuclease N1/T1 family.</text>
</comment>